<name>A0ABD3IWL0_EUCGL</name>
<sequence length="141" mass="16245">MTLTNFSSNWVVWFQVIYPNKNMKISYADIESNIYKFEPLSAMQLPPFDHMVVQASFATVDSYVNGWATSNINAERASGAANFQVRLALIHCRRWRWPLSRATPTHYCQSPWRQHITSARWVTLLFKVKAGLRSCSNSSLL</sequence>
<dbReference type="EMBL" id="JBJKBG010000010">
    <property type="protein sequence ID" value="KAL3718386.1"/>
    <property type="molecule type" value="Genomic_DNA"/>
</dbReference>
<proteinExistence type="predicted"/>
<reference evidence="1 2" key="1">
    <citation type="submission" date="2024-11" db="EMBL/GenBank/DDBJ databases">
        <title>Chromosome-level genome assembly of Eucalyptus globulus Labill. provides insights into its genome evolution.</title>
        <authorList>
            <person name="Li X."/>
        </authorList>
    </citation>
    <scope>NUCLEOTIDE SEQUENCE [LARGE SCALE GENOMIC DNA]</scope>
    <source>
        <strain evidence="1">CL2024</strain>
        <tissue evidence="1">Fresh tender leaves</tissue>
    </source>
</reference>
<keyword evidence="2" id="KW-1185">Reference proteome</keyword>
<dbReference type="AlphaFoldDB" id="A0ABD3IWL0"/>
<evidence type="ECO:0000313" key="1">
    <source>
        <dbReference type="EMBL" id="KAL3718386.1"/>
    </source>
</evidence>
<accession>A0ABD3IWL0</accession>
<dbReference type="Proteomes" id="UP001634007">
    <property type="component" value="Unassembled WGS sequence"/>
</dbReference>
<comment type="caution">
    <text evidence="1">The sequence shown here is derived from an EMBL/GenBank/DDBJ whole genome shotgun (WGS) entry which is preliminary data.</text>
</comment>
<evidence type="ECO:0000313" key="2">
    <source>
        <dbReference type="Proteomes" id="UP001634007"/>
    </source>
</evidence>
<organism evidence="1 2">
    <name type="scientific">Eucalyptus globulus</name>
    <name type="common">Tasmanian blue gum</name>
    <dbReference type="NCBI Taxonomy" id="34317"/>
    <lineage>
        <taxon>Eukaryota</taxon>
        <taxon>Viridiplantae</taxon>
        <taxon>Streptophyta</taxon>
        <taxon>Embryophyta</taxon>
        <taxon>Tracheophyta</taxon>
        <taxon>Spermatophyta</taxon>
        <taxon>Magnoliopsida</taxon>
        <taxon>eudicotyledons</taxon>
        <taxon>Gunneridae</taxon>
        <taxon>Pentapetalae</taxon>
        <taxon>rosids</taxon>
        <taxon>malvids</taxon>
        <taxon>Myrtales</taxon>
        <taxon>Myrtaceae</taxon>
        <taxon>Myrtoideae</taxon>
        <taxon>Eucalypteae</taxon>
        <taxon>Eucalyptus</taxon>
    </lineage>
</organism>
<protein>
    <submittedName>
        <fullName evidence="1">Uncharacterized protein</fullName>
    </submittedName>
</protein>
<gene>
    <name evidence="1" type="ORF">ACJRO7_003512</name>
</gene>